<evidence type="ECO:0000313" key="2">
    <source>
        <dbReference type="EMBL" id="KAL1022750.1"/>
    </source>
</evidence>
<gene>
    <name evidence="2" type="ORF">UPYG_G00031840</name>
</gene>
<dbReference type="AlphaFoldDB" id="A0ABD0XN19"/>
<feature type="compositionally biased region" description="Basic and acidic residues" evidence="1">
    <location>
        <begin position="86"/>
        <end position="96"/>
    </location>
</feature>
<name>A0ABD0XN19_UMBPY</name>
<comment type="caution">
    <text evidence="2">The sequence shown here is derived from an EMBL/GenBank/DDBJ whole genome shotgun (WGS) entry which is preliminary data.</text>
</comment>
<evidence type="ECO:0000256" key="1">
    <source>
        <dbReference type="SAM" id="MobiDB-lite"/>
    </source>
</evidence>
<protein>
    <submittedName>
        <fullName evidence="2">Uncharacterized protein</fullName>
    </submittedName>
</protein>
<organism evidence="2 3">
    <name type="scientific">Umbra pygmaea</name>
    <name type="common">Eastern mudminnow</name>
    <dbReference type="NCBI Taxonomy" id="75934"/>
    <lineage>
        <taxon>Eukaryota</taxon>
        <taxon>Metazoa</taxon>
        <taxon>Chordata</taxon>
        <taxon>Craniata</taxon>
        <taxon>Vertebrata</taxon>
        <taxon>Euteleostomi</taxon>
        <taxon>Actinopterygii</taxon>
        <taxon>Neopterygii</taxon>
        <taxon>Teleostei</taxon>
        <taxon>Protacanthopterygii</taxon>
        <taxon>Esociformes</taxon>
        <taxon>Umbridae</taxon>
        <taxon>Umbra</taxon>
    </lineage>
</organism>
<accession>A0ABD0XN19</accession>
<reference evidence="2 3" key="1">
    <citation type="submission" date="2024-06" db="EMBL/GenBank/DDBJ databases">
        <authorList>
            <person name="Pan Q."/>
            <person name="Wen M."/>
            <person name="Jouanno E."/>
            <person name="Zahm M."/>
            <person name="Klopp C."/>
            <person name="Cabau C."/>
            <person name="Louis A."/>
            <person name="Berthelot C."/>
            <person name="Parey E."/>
            <person name="Roest Crollius H."/>
            <person name="Montfort J."/>
            <person name="Robinson-Rechavi M."/>
            <person name="Bouchez O."/>
            <person name="Lampietro C."/>
            <person name="Lopez Roques C."/>
            <person name="Donnadieu C."/>
            <person name="Postlethwait J."/>
            <person name="Bobe J."/>
            <person name="Verreycken H."/>
            <person name="Guiguen Y."/>
        </authorList>
    </citation>
    <scope>NUCLEOTIDE SEQUENCE [LARGE SCALE GENOMIC DNA]</scope>
    <source>
        <strain evidence="2">Up_M1</strain>
        <tissue evidence="2">Testis</tissue>
    </source>
</reference>
<keyword evidence="3" id="KW-1185">Reference proteome</keyword>
<feature type="region of interest" description="Disordered" evidence="1">
    <location>
        <begin position="69"/>
        <end position="103"/>
    </location>
</feature>
<evidence type="ECO:0000313" key="3">
    <source>
        <dbReference type="Proteomes" id="UP001557470"/>
    </source>
</evidence>
<dbReference type="Proteomes" id="UP001557470">
    <property type="component" value="Unassembled WGS sequence"/>
</dbReference>
<dbReference type="EMBL" id="JAGEUA010000001">
    <property type="protein sequence ID" value="KAL1022750.1"/>
    <property type="molecule type" value="Genomic_DNA"/>
</dbReference>
<feature type="compositionally biased region" description="Basic residues" evidence="1">
    <location>
        <begin position="70"/>
        <end position="85"/>
    </location>
</feature>
<proteinExistence type="predicted"/>
<sequence length="103" mass="11806">MSSRQGKRQEQLQDIRVHVHIEKRSLSRLICCKTVNAFLHITSLWHLEICLLGNQSLPGCRGDLPPGYLNRHRAGSAPQRGRHPSAHREEPLDYRAEYSGSWP</sequence>